<dbReference type="OrthoDB" id="7683569at2759"/>
<evidence type="ECO:0000313" key="3">
    <source>
        <dbReference type="EMBL" id="KZC12845.1"/>
    </source>
</evidence>
<dbReference type="EMBL" id="KQ434977">
    <property type="protein sequence ID" value="KZC12845.1"/>
    <property type="molecule type" value="Genomic_DNA"/>
</dbReference>
<protein>
    <recommendedName>
        <fullName evidence="5">DUF4794 domain-containing protein</fullName>
    </recommendedName>
</protein>
<feature type="region of interest" description="Disordered" evidence="1">
    <location>
        <begin position="106"/>
        <end position="164"/>
    </location>
</feature>
<sequence length="164" mass="18076">MQVHIPLLAIAVILVASIESKPTWHDVYVSNYPSTGITVQQPQLLQYQNAYSPYYLSTDTLPAAVIAGGKSSISHIPTYSFYYGPSIYDLRLPLAPVYPTVKPHLPEQPLKPTLPTTTTTTEATGEKEDGIEKLDNKEKPEKPAMEPTDMEESTDDNAVTIESL</sequence>
<dbReference type="OMA" id="THSPYYV"/>
<evidence type="ECO:0000256" key="1">
    <source>
        <dbReference type="SAM" id="MobiDB-lite"/>
    </source>
</evidence>
<evidence type="ECO:0008006" key="5">
    <source>
        <dbReference type="Google" id="ProtNLM"/>
    </source>
</evidence>
<feature type="signal peptide" evidence="2">
    <location>
        <begin position="1"/>
        <end position="20"/>
    </location>
</feature>
<accession>A0A154PLT8</accession>
<feature type="chain" id="PRO_5007599597" description="DUF4794 domain-containing protein" evidence="2">
    <location>
        <begin position="21"/>
        <end position="164"/>
    </location>
</feature>
<evidence type="ECO:0000313" key="4">
    <source>
        <dbReference type="Proteomes" id="UP000076502"/>
    </source>
</evidence>
<dbReference type="Proteomes" id="UP000076502">
    <property type="component" value="Unassembled WGS sequence"/>
</dbReference>
<keyword evidence="4" id="KW-1185">Reference proteome</keyword>
<feature type="compositionally biased region" description="Basic and acidic residues" evidence="1">
    <location>
        <begin position="124"/>
        <end position="144"/>
    </location>
</feature>
<organism evidence="3 4">
    <name type="scientific">Dufourea novaeangliae</name>
    <name type="common">Sweat bee</name>
    <dbReference type="NCBI Taxonomy" id="178035"/>
    <lineage>
        <taxon>Eukaryota</taxon>
        <taxon>Metazoa</taxon>
        <taxon>Ecdysozoa</taxon>
        <taxon>Arthropoda</taxon>
        <taxon>Hexapoda</taxon>
        <taxon>Insecta</taxon>
        <taxon>Pterygota</taxon>
        <taxon>Neoptera</taxon>
        <taxon>Endopterygota</taxon>
        <taxon>Hymenoptera</taxon>
        <taxon>Apocrita</taxon>
        <taxon>Aculeata</taxon>
        <taxon>Apoidea</taxon>
        <taxon>Anthophila</taxon>
        <taxon>Halictidae</taxon>
        <taxon>Rophitinae</taxon>
        <taxon>Dufourea</taxon>
    </lineage>
</organism>
<keyword evidence="2" id="KW-0732">Signal</keyword>
<feature type="compositionally biased region" description="Low complexity" evidence="1">
    <location>
        <begin position="107"/>
        <end position="123"/>
    </location>
</feature>
<dbReference type="AlphaFoldDB" id="A0A154PLT8"/>
<proteinExistence type="predicted"/>
<reference evidence="3 4" key="1">
    <citation type="submission" date="2015-07" db="EMBL/GenBank/DDBJ databases">
        <title>The genome of Dufourea novaeangliae.</title>
        <authorList>
            <person name="Pan H."/>
            <person name="Kapheim K."/>
        </authorList>
    </citation>
    <scope>NUCLEOTIDE SEQUENCE [LARGE SCALE GENOMIC DNA]</scope>
    <source>
        <strain evidence="3">0120121106</strain>
        <tissue evidence="3">Whole body</tissue>
    </source>
</reference>
<evidence type="ECO:0000256" key="2">
    <source>
        <dbReference type="SAM" id="SignalP"/>
    </source>
</evidence>
<name>A0A154PLT8_DUFNO</name>
<gene>
    <name evidence="3" type="ORF">WN55_04362</name>
</gene>